<evidence type="ECO:0000256" key="14">
    <source>
        <dbReference type="ARBA" id="ARBA00042865"/>
    </source>
</evidence>
<evidence type="ECO:0000313" key="15">
    <source>
        <dbReference type="EMBL" id="RXU82253.1"/>
    </source>
</evidence>
<accession>A0AB37VPQ6</accession>
<dbReference type="PANTHER" id="PTHR46025:SF3">
    <property type="entry name" value="XYLOSYLTRANSFERASE OXT"/>
    <property type="match status" value="1"/>
</dbReference>
<name>A0AB37VPQ6_ENTFC</name>
<dbReference type="PANTHER" id="PTHR46025">
    <property type="entry name" value="XYLOSYLTRANSFERASE OXT"/>
    <property type="match status" value="1"/>
</dbReference>
<dbReference type="GO" id="GO:0050650">
    <property type="term" value="P:chondroitin sulfate proteoglycan biosynthetic process"/>
    <property type="evidence" value="ECO:0007669"/>
    <property type="project" value="TreeGrafter"/>
</dbReference>
<gene>
    <name evidence="15" type="ORF">CYQ77_14015</name>
</gene>
<keyword evidence="9" id="KW-1133">Transmembrane helix</keyword>
<organism evidence="15 16">
    <name type="scientific">Enterococcus faecium</name>
    <name type="common">Streptococcus faecium</name>
    <dbReference type="NCBI Taxonomy" id="1352"/>
    <lineage>
        <taxon>Bacteria</taxon>
        <taxon>Bacillati</taxon>
        <taxon>Bacillota</taxon>
        <taxon>Bacilli</taxon>
        <taxon>Lactobacillales</taxon>
        <taxon>Enterococcaceae</taxon>
        <taxon>Enterococcus</taxon>
    </lineage>
</organism>
<dbReference type="EMBL" id="PJVH01000108">
    <property type="protein sequence ID" value="RXU82253.1"/>
    <property type="molecule type" value="Genomic_DNA"/>
</dbReference>
<evidence type="ECO:0000256" key="10">
    <source>
        <dbReference type="ARBA" id="ARBA00023034"/>
    </source>
</evidence>
<comment type="subcellular location">
    <subcellularLocation>
        <location evidence="2">Endoplasmic reticulum membrane</location>
        <topology evidence="2">Single-pass type II membrane protein</topology>
    </subcellularLocation>
    <subcellularLocation>
        <location evidence="1">Golgi apparatus membrane</location>
        <topology evidence="1">Single-pass type II membrane protein</topology>
    </subcellularLocation>
</comment>
<keyword evidence="11" id="KW-0472">Membrane</keyword>
<evidence type="ECO:0000256" key="13">
    <source>
        <dbReference type="ARBA" id="ARBA00023180"/>
    </source>
</evidence>
<comment type="caution">
    <text evidence="15">The sequence shown here is derived from an EMBL/GenBank/DDBJ whole genome shotgun (WGS) entry which is preliminary data.</text>
</comment>
<keyword evidence="6" id="KW-0479">Metal-binding</keyword>
<keyword evidence="13" id="KW-0325">Glycoprotein</keyword>
<dbReference type="AlphaFoldDB" id="A0AB37VPQ6"/>
<dbReference type="InterPro" id="IPR003406">
    <property type="entry name" value="Glyco_trans_14"/>
</dbReference>
<evidence type="ECO:0000256" key="6">
    <source>
        <dbReference type="ARBA" id="ARBA00022723"/>
    </source>
</evidence>
<evidence type="ECO:0000256" key="2">
    <source>
        <dbReference type="ARBA" id="ARBA00004648"/>
    </source>
</evidence>
<evidence type="ECO:0000256" key="7">
    <source>
        <dbReference type="ARBA" id="ARBA00022824"/>
    </source>
</evidence>
<keyword evidence="7" id="KW-0256">Endoplasmic reticulum</keyword>
<evidence type="ECO:0000256" key="11">
    <source>
        <dbReference type="ARBA" id="ARBA00023136"/>
    </source>
</evidence>
<proteinExistence type="predicted"/>
<evidence type="ECO:0000256" key="4">
    <source>
        <dbReference type="ARBA" id="ARBA00022679"/>
    </source>
</evidence>
<sequence length="293" mass="34263">MSEKVKRRLKIMKHAIMVIGHGDDASILQATITHLDAPNIDFYIHWDKRFEQPTLTATQSDIRFISQQKVRWGTEDLVFVPRALMNAAMNQGQYDYFHLISAVDMPLFSVEYFDEFFNGLDYLGFVGEISQDVQRRLSWFWPVKYFNLQSQVGMKVLKIIKVVNLILHIDRVKGKFPVKKGSNWYSLTRETTKKLIQFPNYRFFKHSYIGDEMFAQTILADEQIRIQSNMTTDVLIDDNFQAARYIDWHRGTPYQFTIEDAAELAGVYNTKFAFARKIKDVATVNAVFEKVKK</sequence>
<reference evidence="15 16" key="1">
    <citation type="submission" date="2017-12" db="EMBL/GenBank/DDBJ databases">
        <title>A pool of 800 enterococci isolated from chicken carcass rinse samples from New Zealand.</title>
        <authorList>
            <person name="Zhang J."/>
            <person name="Rogers L."/>
            <person name="Midwinter A."/>
            <person name="French N."/>
        </authorList>
    </citation>
    <scope>NUCLEOTIDE SEQUENCE [LARGE SCALE GENOMIC DNA]</scope>
    <source>
        <strain evidence="15 16">EN697</strain>
    </source>
</reference>
<keyword evidence="4" id="KW-0808">Transferase</keyword>
<evidence type="ECO:0000256" key="3">
    <source>
        <dbReference type="ARBA" id="ARBA00022676"/>
    </source>
</evidence>
<protein>
    <recommendedName>
        <fullName evidence="14">Peptide O-xylosyltransferase</fullName>
    </recommendedName>
</protein>
<evidence type="ECO:0000313" key="16">
    <source>
        <dbReference type="Proteomes" id="UP000289562"/>
    </source>
</evidence>
<dbReference type="GO" id="GO:0016020">
    <property type="term" value="C:membrane"/>
    <property type="evidence" value="ECO:0007669"/>
    <property type="project" value="InterPro"/>
</dbReference>
<evidence type="ECO:0000256" key="9">
    <source>
        <dbReference type="ARBA" id="ARBA00022989"/>
    </source>
</evidence>
<dbReference type="Proteomes" id="UP000289562">
    <property type="component" value="Unassembled WGS sequence"/>
</dbReference>
<keyword evidence="5" id="KW-0812">Transmembrane</keyword>
<keyword evidence="8" id="KW-0735">Signal-anchor</keyword>
<keyword evidence="3" id="KW-0328">Glycosyltransferase</keyword>
<dbReference type="Pfam" id="PF02485">
    <property type="entry name" value="Branch"/>
    <property type="match status" value="1"/>
</dbReference>
<dbReference type="GO" id="GO:0015012">
    <property type="term" value="P:heparan sulfate proteoglycan biosynthetic process"/>
    <property type="evidence" value="ECO:0007669"/>
    <property type="project" value="TreeGrafter"/>
</dbReference>
<evidence type="ECO:0000256" key="5">
    <source>
        <dbReference type="ARBA" id="ARBA00022692"/>
    </source>
</evidence>
<dbReference type="GO" id="GO:0046872">
    <property type="term" value="F:metal ion binding"/>
    <property type="evidence" value="ECO:0007669"/>
    <property type="project" value="UniProtKB-KW"/>
</dbReference>
<evidence type="ECO:0000256" key="1">
    <source>
        <dbReference type="ARBA" id="ARBA00004323"/>
    </source>
</evidence>
<keyword evidence="12" id="KW-1015">Disulfide bond</keyword>
<keyword evidence="10" id="KW-0333">Golgi apparatus</keyword>
<evidence type="ECO:0000256" key="8">
    <source>
        <dbReference type="ARBA" id="ARBA00022968"/>
    </source>
</evidence>
<dbReference type="GO" id="GO:0030158">
    <property type="term" value="F:protein xylosyltransferase activity"/>
    <property type="evidence" value="ECO:0007669"/>
    <property type="project" value="InterPro"/>
</dbReference>
<dbReference type="InterPro" id="IPR043538">
    <property type="entry name" value="XYLT"/>
</dbReference>
<evidence type="ECO:0000256" key="12">
    <source>
        <dbReference type="ARBA" id="ARBA00023157"/>
    </source>
</evidence>